<dbReference type="PRINTS" id="PR00622">
    <property type="entry name" value="HISTONEH3"/>
</dbReference>
<accession>A0A9X9LG70</accession>
<dbReference type="SUPFAM" id="SSF47113">
    <property type="entry name" value="Histone-fold"/>
    <property type="match status" value="1"/>
</dbReference>
<dbReference type="GO" id="GO:0030527">
    <property type="term" value="F:structural constituent of chromatin"/>
    <property type="evidence" value="ECO:0007669"/>
    <property type="project" value="InterPro"/>
</dbReference>
<reference evidence="5 6" key="1">
    <citation type="submission" date="2018-10" db="EMBL/GenBank/DDBJ databases">
        <authorList>
            <person name="Ekblom R."/>
            <person name="Jareborg N."/>
        </authorList>
    </citation>
    <scope>NUCLEOTIDE SEQUENCE [LARGE SCALE GENOMIC DNA]</scope>
    <source>
        <tissue evidence="5">Muscle</tissue>
    </source>
</reference>
<keyword evidence="6" id="KW-1185">Reference proteome</keyword>
<gene>
    <name evidence="5" type="ORF">BN2614_LOCUS1</name>
</gene>
<evidence type="ECO:0000256" key="2">
    <source>
        <dbReference type="ARBA" id="ARBA00022481"/>
    </source>
</evidence>
<dbReference type="Proteomes" id="UP000269945">
    <property type="component" value="Unassembled WGS sequence"/>
</dbReference>
<dbReference type="GO" id="GO:0000786">
    <property type="term" value="C:nucleosome"/>
    <property type="evidence" value="ECO:0007669"/>
    <property type="project" value="InterPro"/>
</dbReference>
<proteinExistence type="inferred from homology"/>
<dbReference type="InterPro" id="IPR000164">
    <property type="entry name" value="Histone_H3/CENP-A"/>
</dbReference>
<dbReference type="SMART" id="SM00428">
    <property type="entry name" value="H3"/>
    <property type="match status" value="1"/>
</dbReference>
<dbReference type="AlphaFoldDB" id="A0A9X9LG70"/>
<dbReference type="InterPro" id="IPR009072">
    <property type="entry name" value="Histone-fold"/>
</dbReference>
<feature type="transmembrane region" description="Helical" evidence="3">
    <location>
        <begin position="65"/>
        <end position="83"/>
    </location>
</feature>
<dbReference type="InterPro" id="IPR007125">
    <property type="entry name" value="H2A/H2B/H3"/>
</dbReference>
<sequence length="114" mass="12671">MGALQEASEAYLVGLSEDTSLCAIHAKRVTIMPEDIQLACCTRGECAQESTMSGDILLKRKTKHFFPLSFLLLIVLNVTYVFLTGSKGASVCHYKWKSREQKSDIDSFSVFICV</sequence>
<evidence type="ECO:0000313" key="6">
    <source>
        <dbReference type="Proteomes" id="UP000269945"/>
    </source>
</evidence>
<evidence type="ECO:0000256" key="1">
    <source>
        <dbReference type="ARBA" id="ARBA00010343"/>
    </source>
</evidence>
<dbReference type="EMBL" id="CYRY02002672">
    <property type="protein sequence ID" value="VCW67413.1"/>
    <property type="molecule type" value="Genomic_DNA"/>
</dbReference>
<name>A0A9X9LG70_GULGU</name>
<dbReference type="Pfam" id="PF00125">
    <property type="entry name" value="Histone"/>
    <property type="match status" value="1"/>
</dbReference>
<organism evidence="5 6">
    <name type="scientific">Gulo gulo</name>
    <name type="common">Wolverine</name>
    <name type="synonym">Gluton</name>
    <dbReference type="NCBI Taxonomy" id="48420"/>
    <lineage>
        <taxon>Eukaryota</taxon>
        <taxon>Metazoa</taxon>
        <taxon>Chordata</taxon>
        <taxon>Craniata</taxon>
        <taxon>Vertebrata</taxon>
        <taxon>Euteleostomi</taxon>
        <taxon>Mammalia</taxon>
        <taxon>Eutheria</taxon>
        <taxon>Laurasiatheria</taxon>
        <taxon>Carnivora</taxon>
        <taxon>Caniformia</taxon>
        <taxon>Musteloidea</taxon>
        <taxon>Mustelidae</taxon>
        <taxon>Guloninae</taxon>
        <taxon>Gulo</taxon>
    </lineage>
</organism>
<keyword evidence="3" id="KW-1133">Transmembrane helix</keyword>
<keyword evidence="2" id="KW-0488">Methylation</keyword>
<comment type="caution">
    <text evidence="5">The sequence shown here is derived from an EMBL/GenBank/DDBJ whole genome shotgun (WGS) entry which is preliminary data.</text>
</comment>
<comment type="similarity">
    <text evidence="1">Belongs to the histone H3 family.</text>
</comment>
<dbReference type="PANTHER" id="PTHR11426">
    <property type="entry name" value="HISTONE H3"/>
    <property type="match status" value="1"/>
</dbReference>
<dbReference type="GO" id="GO:0003677">
    <property type="term" value="F:DNA binding"/>
    <property type="evidence" value="ECO:0007669"/>
    <property type="project" value="InterPro"/>
</dbReference>
<protein>
    <recommendedName>
        <fullName evidence="4">Core Histone H2A/H2B/H3 domain-containing protein</fullName>
    </recommendedName>
</protein>
<evidence type="ECO:0000256" key="3">
    <source>
        <dbReference type="SAM" id="Phobius"/>
    </source>
</evidence>
<feature type="domain" description="Core Histone H2A/H2B/H3" evidence="4">
    <location>
        <begin position="1"/>
        <end position="41"/>
    </location>
</feature>
<dbReference type="GO" id="GO:0046982">
    <property type="term" value="F:protein heterodimerization activity"/>
    <property type="evidence" value="ECO:0007669"/>
    <property type="project" value="InterPro"/>
</dbReference>
<keyword evidence="3" id="KW-0472">Membrane</keyword>
<dbReference type="Gene3D" id="1.10.20.10">
    <property type="entry name" value="Histone, subunit A"/>
    <property type="match status" value="1"/>
</dbReference>
<evidence type="ECO:0000313" key="5">
    <source>
        <dbReference type="EMBL" id="VCW67413.1"/>
    </source>
</evidence>
<keyword evidence="3" id="KW-0812">Transmembrane</keyword>
<evidence type="ECO:0000259" key="4">
    <source>
        <dbReference type="Pfam" id="PF00125"/>
    </source>
</evidence>